<dbReference type="GO" id="GO:0005886">
    <property type="term" value="C:plasma membrane"/>
    <property type="evidence" value="ECO:0007669"/>
    <property type="project" value="TreeGrafter"/>
</dbReference>
<feature type="transmembrane region" description="Helical" evidence="1">
    <location>
        <begin position="209"/>
        <end position="228"/>
    </location>
</feature>
<dbReference type="Proteomes" id="UP000199642">
    <property type="component" value="Unassembled WGS sequence"/>
</dbReference>
<dbReference type="PANTHER" id="PTHR41983">
    <property type="entry name" value="SHORT-CHAIN FATTY ACID TRANSPORTER-RELATED"/>
    <property type="match status" value="1"/>
</dbReference>
<dbReference type="AlphaFoldDB" id="A0A1I2TYC0"/>
<keyword evidence="3" id="KW-1185">Reference proteome</keyword>
<dbReference type="STRING" id="435880.SAMN04487988_106167"/>
<gene>
    <name evidence="2" type="ORF">SAMN04487988_106167</name>
</gene>
<feature type="transmembrane region" description="Helical" evidence="1">
    <location>
        <begin position="434"/>
        <end position="452"/>
    </location>
</feature>
<keyword evidence="1" id="KW-0812">Transmembrane</keyword>
<proteinExistence type="predicted"/>
<feature type="transmembrane region" description="Helical" evidence="1">
    <location>
        <begin position="284"/>
        <end position="302"/>
    </location>
</feature>
<name>A0A1I2TYC0_9BACT</name>
<organism evidence="2 3">
    <name type="scientific">Algoriphagus hitonicola</name>
    <dbReference type="NCBI Taxonomy" id="435880"/>
    <lineage>
        <taxon>Bacteria</taxon>
        <taxon>Pseudomonadati</taxon>
        <taxon>Bacteroidota</taxon>
        <taxon>Cytophagia</taxon>
        <taxon>Cytophagales</taxon>
        <taxon>Cyclobacteriaceae</taxon>
        <taxon>Algoriphagus</taxon>
    </lineage>
</organism>
<feature type="transmembrane region" description="Helical" evidence="1">
    <location>
        <begin position="254"/>
        <end position="272"/>
    </location>
</feature>
<evidence type="ECO:0000256" key="1">
    <source>
        <dbReference type="SAM" id="Phobius"/>
    </source>
</evidence>
<accession>A0A1I2TYC0</accession>
<keyword evidence="1" id="KW-0472">Membrane</keyword>
<feature type="transmembrane region" description="Helical" evidence="1">
    <location>
        <begin position="323"/>
        <end position="347"/>
    </location>
</feature>
<feature type="transmembrane region" description="Helical" evidence="1">
    <location>
        <begin position="116"/>
        <end position="147"/>
    </location>
</feature>
<reference evidence="3" key="1">
    <citation type="submission" date="2016-10" db="EMBL/GenBank/DDBJ databases">
        <authorList>
            <person name="Varghese N."/>
            <person name="Submissions S."/>
        </authorList>
    </citation>
    <scope>NUCLEOTIDE SEQUENCE [LARGE SCALE GENOMIC DNA]</scope>
    <source>
        <strain evidence="3">DSM 19315</strain>
    </source>
</reference>
<keyword evidence="1" id="KW-1133">Transmembrane helix</keyword>
<dbReference type="EMBL" id="FOPC01000006">
    <property type="protein sequence ID" value="SFG67361.1"/>
    <property type="molecule type" value="Genomic_DNA"/>
</dbReference>
<dbReference type="InterPro" id="IPR006160">
    <property type="entry name" value="SCFA_transpt_AtoE"/>
</dbReference>
<sequence>MAYSKIINLTTSHTKLEGKLGSKKNKLALISPFSLVLFLTLFCLIFATLIQSEKEESISQGLLQSLVFWQEGFFGLLDFTLQMMMILVFGYALAIYKPIHSFLRKVSFLPNSPLQAVMMCAGITILAGLLNWGFGLVIGALLARFVFLAMKEKRIESNPILLASAGYLGMAVWHGGLSGSAPLKVAEVGHFMQGQIGVIPVSETIFSSFNLGITGGLIVVYFLTLWFLSFKKVNYEQPVYSHPLRPVDHHGENYLGLVLGGIMILLVGWKVISQPELNLGFLNLNLVNYLLFGACLMAYRGLSQFTEAITEGLKSSVDIFIQFPFYAGILGMVTQSGLLELTVGYFIDNSDSSTFPLFGFISSALINLLVPSGGGQWAVQGPLLMEISQSLGLSPARMVMVFSYGDQISNLLQPFWALPLLSITGVKAKDLLKIGLWLFLAGFTYLAVFIYYSF</sequence>
<feature type="transmembrane region" description="Helical" evidence="1">
    <location>
        <begin position="353"/>
        <end position="370"/>
    </location>
</feature>
<feature type="transmembrane region" description="Helical" evidence="1">
    <location>
        <begin position="72"/>
        <end position="96"/>
    </location>
</feature>
<evidence type="ECO:0000313" key="3">
    <source>
        <dbReference type="Proteomes" id="UP000199642"/>
    </source>
</evidence>
<dbReference type="Pfam" id="PF02667">
    <property type="entry name" value="SCFA_trans"/>
    <property type="match status" value="2"/>
</dbReference>
<dbReference type="PANTHER" id="PTHR41983:SF2">
    <property type="entry name" value="SHORT-CHAIN FATTY ACID TRANSPORTER-RELATED"/>
    <property type="match status" value="1"/>
</dbReference>
<feature type="transmembrane region" description="Helical" evidence="1">
    <location>
        <begin position="29"/>
        <end position="51"/>
    </location>
</feature>
<protein>
    <submittedName>
        <fullName evidence="2">Short-chain fatty acids transporter</fullName>
    </submittedName>
</protein>
<evidence type="ECO:0000313" key="2">
    <source>
        <dbReference type="EMBL" id="SFG67361.1"/>
    </source>
</evidence>